<dbReference type="GO" id="GO:0000028">
    <property type="term" value="P:ribosomal small subunit assembly"/>
    <property type="evidence" value="ECO:0007669"/>
    <property type="project" value="TreeGrafter"/>
</dbReference>
<dbReference type="InterPro" id="IPR028998">
    <property type="entry name" value="RimP_C"/>
</dbReference>
<dbReference type="PANTHER" id="PTHR33867:SF1">
    <property type="entry name" value="RIBOSOME MATURATION FACTOR RIMP"/>
    <property type="match status" value="1"/>
</dbReference>
<feature type="domain" description="Ribosome maturation factor RimP N-terminal" evidence="4">
    <location>
        <begin position="19"/>
        <end position="75"/>
    </location>
</feature>
<dbReference type="PANTHER" id="PTHR33867">
    <property type="entry name" value="RIBOSOME MATURATION FACTOR RIMP"/>
    <property type="match status" value="1"/>
</dbReference>
<comment type="similarity">
    <text evidence="3">Belongs to the RimP family.</text>
</comment>
<comment type="caution">
    <text evidence="6">The sequence shown here is derived from an EMBL/GenBank/DDBJ whole genome shotgun (WGS) entry which is preliminary data.</text>
</comment>
<dbReference type="GO" id="GO:0005829">
    <property type="term" value="C:cytosol"/>
    <property type="evidence" value="ECO:0007669"/>
    <property type="project" value="TreeGrafter"/>
</dbReference>
<dbReference type="NCBIfam" id="NF002531">
    <property type="entry name" value="PRK02001.1"/>
    <property type="match status" value="1"/>
</dbReference>
<dbReference type="Proteomes" id="UP000443153">
    <property type="component" value="Unassembled WGS sequence"/>
</dbReference>
<evidence type="ECO:0000256" key="1">
    <source>
        <dbReference type="ARBA" id="ARBA00022490"/>
    </source>
</evidence>
<proteinExistence type="inferred from homology"/>
<accession>A0A6I2MLK6</accession>
<dbReference type="OrthoDB" id="9789702at2"/>
<dbReference type="Gene3D" id="3.30.300.70">
    <property type="entry name" value="RimP-like superfamily, N-terminal"/>
    <property type="match status" value="1"/>
</dbReference>
<dbReference type="SUPFAM" id="SSF75420">
    <property type="entry name" value="YhbC-like, N-terminal domain"/>
    <property type="match status" value="1"/>
</dbReference>
<dbReference type="HAMAP" id="MF_01077">
    <property type="entry name" value="RimP"/>
    <property type="match status" value="1"/>
</dbReference>
<comment type="subcellular location">
    <subcellularLocation>
        <location evidence="3">Cytoplasm</location>
    </subcellularLocation>
</comment>
<keyword evidence="1 3" id="KW-0963">Cytoplasm</keyword>
<gene>
    <name evidence="3 6" type="primary">rimP</name>
    <name evidence="6" type="ORF">GJ691_04370</name>
</gene>
<dbReference type="InterPro" id="IPR035956">
    <property type="entry name" value="RimP_N_sf"/>
</dbReference>
<keyword evidence="2 3" id="KW-0690">Ribosome biogenesis</keyword>
<dbReference type="InterPro" id="IPR028989">
    <property type="entry name" value="RimP_N"/>
</dbReference>
<dbReference type="InterPro" id="IPR003728">
    <property type="entry name" value="Ribosome_maturation_RimP"/>
</dbReference>
<evidence type="ECO:0000313" key="7">
    <source>
        <dbReference type="Proteomes" id="UP000443153"/>
    </source>
</evidence>
<evidence type="ECO:0000313" key="6">
    <source>
        <dbReference type="EMBL" id="MRX63400.1"/>
    </source>
</evidence>
<name>A0A6I2MLK6_9FLAO</name>
<reference evidence="6 7" key="1">
    <citation type="submission" date="2019-11" db="EMBL/GenBank/DDBJ databases">
        <title>Maribacter lutea sp. nov., a marine bacterium isolated from intertidal sand.</title>
        <authorList>
            <person name="Liu A."/>
        </authorList>
    </citation>
    <scope>NUCLEOTIDE SEQUENCE [LARGE SCALE GENOMIC DNA]</scope>
    <source>
        <strain evidence="6 7">RZ05</strain>
    </source>
</reference>
<evidence type="ECO:0000256" key="2">
    <source>
        <dbReference type="ARBA" id="ARBA00022517"/>
    </source>
</evidence>
<feature type="domain" description="Ribosome maturation factor RimP C-terminal" evidence="5">
    <location>
        <begin position="79"/>
        <end position="152"/>
    </location>
</feature>
<evidence type="ECO:0000259" key="4">
    <source>
        <dbReference type="Pfam" id="PF02576"/>
    </source>
</evidence>
<comment type="function">
    <text evidence="3">Required for maturation of 30S ribosomal subunits.</text>
</comment>
<dbReference type="Pfam" id="PF02576">
    <property type="entry name" value="RimP_N"/>
    <property type="match status" value="1"/>
</dbReference>
<dbReference type="EMBL" id="WKJH01000002">
    <property type="protein sequence ID" value="MRX63400.1"/>
    <property type="molecule type" value="Genomic_DNA"/>
</dbReference>
<evidence type="ECO:0000256" key="3">
    <source>
        <dbReference type="HAMAP-Rule" id="MF_01077"/>
    </source>
</evidence>
<protein>
    <recommendedName>
        <fullName evidence="3">Ribosome maturation factor RimP</fullName>
    </recommendedName>
</protein>
<dbReference type="RefSeq" id="WP_154364147.1">
    <property type="nucleotide sequence ID" value="NZ_CANMYZ010000004.1"/>
</dbReference>
<evidence type="ECO:0000259" key="5">
    <source>
        <dbReference type="Pfam" id="PF17384"/>
    </source>
</evidence>
<dbReference type="AlphaFoldDB" id="A0A6I2MLK6"/>
<dbReference type="GO" id="GO:0006412">
    <property type="term" value="P:translation"/>
    <property type="evidence" value="ECO:0007669"/>
    <property type="project" value="TreeGrafter"/>
</dbReference>
<sequence>MLKDKVKALLNEALAQDESLFLIDFTMGADNSIHVVLDGDKGVSVQDCIKVSRAIEHNLDRDEEDFSLTVTSSGAASPMVDPRQYKKNIGRKIKVQTIEESYEGNLTGADNQGIVLEWKAREPKPIGKGKTTVQKKKEILFSDIKEAKVILKY</sequence>
<organism evidence="6 7">
    <name type="scientific">Maribacter luteus</name>
    <dbReference type="NCBI Taxonomy" id="2594478"/>
    <lineage>
        <taxon>Bacteria</taxon>
        <taxon>Pseudomonadati</taxon>
        <taxon>Bacteroidota</taxon>
        <taxon>Flavobacteriia</taxon>
        <taxon>Flavobacteriales</taxon>
        <taxon>Flavobacteriaceae</taxon>
        <taxon>Maribacter</taxon>
    </lineage>
</organism>
<dbReference type="Pfam" id="PF17384">
    <property type="entry name" value="DUF150_C"/>
    <property type="match status" value="1"/>
</dbReference>
<keyword evidence="7" id="KW-1185">Reference proteome</keyword>